<proteinExistence type="predicted"/>
<comment type="caution">
    <text evidence="2">The sequence shown here is derived from an EMBL/GenBank/DDBJ whole genome shotgun (WGS) entry which is preliminary data.</text>
</comment>
<keyword evidence="1" id="KW-0175">Coiled coil</keyword>
<reference evidence="2" key="1">
    <citation type="journal article" date="2022" name="Plant J.">
        <title>Strategies of tolerance reflected in two North American maple genomes.</title>
        <authorList>
            <person name="McEvoy S.L."/>
            <person name="Sezen U.U."/>
            <person name="Trouern-Trend A."/>
            <person name="McMahon S.M."/>
            <person name="Schaberg P.G."/>
            <person name="Yang J."/>
            <person name="Wegrzyn J.L."/>
            <person name="Swenson N.G."/>
        </authorList>
    </citation>
    <scope>NUCLEOTIDE SEQUENCE</scope>
    <source>
        <strain evidence="2">NS2018</strain>
    </source>
</reference>
<name>A0AA39S7M9_ACESA</name>
<protein>
    <submittedName>
        <fullName evidence="2">Uncharacterized protein</fullName>
    </submittedName>
</protein>
<evidence type="ECO:0000256" key="1">
    <source>
        <dbReference type="SAM" id="Coils"/>
    </source>
</evidence>
<feature type="coiled-coil region" evidence="1">
    <location>
        <begin position="132"/>
        <end position="159"/>
    </location>
</feature>
<keyword evidence="3" id="KW-1185">Reference proteome</keyword>
<evidence type="ECO:0000313" key="2">
    <source>
        <dbReference type="EMBL" id="KAK0583769.1"/>
    </source>
</evidence>
<accession>A0AA39S7M9</accession>
<evidence type="ECO:0000313" key="3">
    <source>
        <dbReference type="Proteomes" id="UP001168877"/>
    </source>
</evidence>
<organism evidence="2 3">
    <name type="scientific">Acer saccharum</name>
    <name type="common">Sugar maple</name>
    <dbReference type="NCBI Taxonomy" id="4024"/>
    <lineage>
        <taxon>Eukaryota</taxon>
        <taxon>Viridiplantae</taxon>
        <taxon>Streptophyta</taxon>
        <taxon>Embryophyta</taxon>
        <taxon>Tracheophyta</taxon>
        <taxon>Spermatophyta</taxon>
        <taxon>Magnoliopsida</taxon>
        <taxon>eudicotyledons</taxon>
        <taxon>Gunneridae</taxon>
        <taxon>Pentapetalae</taxon>
        <taxon>rosids</taxon>
        <taxon>malvids</taxon>
        <taxon>Sapindales</taxon>
        <taxon>Sapindaceae</taxon>
        <taxon>Hippocastanoideae</taxon>
        <taxon>Acereae</taxon>
        <taxon>Acer</taxon>
    </lineage>
</organism>
<dbReference type="AlphaFoldDB" id="A0AA39S7M9"/>
<dbReference type="EMBL" id="JAUESC010000383">
    <property type="protein sequence ID" value="KAK0583769.1"/>
    <property type="molecule type" value="Genomic_DNA"/>
</dbReference>
<dbReference type="Proteomes" id="UP001168877">
    <property type="component" value="Unassembled WGS sequence"/>
</dbReference>
<sequence>MESSDLPIMAPGGLKVLKKVNHAIMKGFGDLELSFLDSTLGEKHVKHELSVFSVGGRVTSVGGPSSLVLPEGASSKVIQSFTPSRKRKLGKEVVDESMNPRLIITMEKHNFTHCLLLEQGFAFQTTLFCDKKNKMNNDLDKLQEENKKLLMLSLSLEVEKLDLSLKYAILDNENKQLVQANKDFAIGNEEMDLSVIPKWDREAILKSIADMAVKEIQAGEKAVADFESTSDDDVGVELGTLMEATVA</sequence>
<gene>
    <name evidence="2" type="ORF">LWI29_002741</name>
</gene>
<reference evidence="2" key="2">
    <citation type="submission" date="2023-06" db="EMBL/GenBank/DDBJ databases">
        <authorList>
            <person name="Swenson N.G."/>
            <person name="Wegrzyn J.L."/>
            <person name="Mcevoy S.L."/>
        </authorList>
    </citation>
    <scope>NUCLEOTIDE SEQUENCE</scope>
    <source>
        <strain evidence="2">NS2018</strain>
        <tissue evidence="2">Leaf</tissue>
    </source>
</reference>